<feature type="transmembrane region" description="Helical" evidence="1">
    <location>
        <begin position="88"/>
        <end position="108"/>
    </location>
</feature>
<feature type="transmembrane region" description="Helical" evidence="1">
    <location>
        <begin position="61"/>
        <end position="82"/>
    </location>
</feature>
<evidence type="ECO:0000313" key="2">
    <source>
        <dbReference type="EMBL" id="MDX8037628.1"/>
    </source>
</evidence>
<gene>
    <name evidence="2" type="ORF">SK803_46175</name>
</gene>
<reference evidence="2 3" key="1">
    <citation type="submission" date="2023-11" db="EMBL/GenBank/DDBJ databases">
        <title>Lentzea sokolovensis, sp. nov., Lentzea kristufkii, sp. nov., and Lentzea miocenensis, sp. nov., rare actinobacteria from Sokolov Coal Basin, Miocene lacustrine sediment, Czech Republic.</title>
        <authorList>
            <person name="Lara A."/>
            <person name="Kotroba L."/>
            <person name="Nouioui I."/>
            <person name="Neumann-Schaal M."/>
            <person name="Mast Y."/>
            <person name="Chronakova A."/>
        </authorList>
    </citation>
    <scope>NUCLEOTIDE SEQUENCE [LARGE SCALE GENOMIC DNA]</scope>
    <source>
        <strain evidence="2 3">BCCO 10_0856</strain>
    </source>
</reference>
<evidence type="ECO:0000256" key="1">
    <source>
        <dbReference type="SAM" id="Phobius"/>
    </source>
</evidence>
<comment type="caution">
    <text evidence="2">The sequence shown here is derived from an EMBL/GenBank/DDBJ whole genome shotgun (WGS) entry which is preliminary data.</text>
</comment>
<keyword evidence="1" id="KW-1133">Transmembrane helix</keyword>
<keyword evidence="1" id="KW-0812">Transmembrane</keyword>
<evidence type="ECO:0000313" key="3">
    <source>
        <dbReference type="Proteomes" id="UP001285521"/>
    </source>
</evidence>
<proteinExistence type="predicted"/>
<keyword evidence="1" id="KW-0472">Membrane</keyword>
<keyword evidence="3" id="KW-1185">Reference proteome</keyword>
<dbReference type="RefSeq" id="WP_319972612.1">
    <property type="nucleotide sequence ID" value="NZ_JAXAVW010000079.1"/>
</dbReference>
<reference evidence="2 3" key="2">
    <citation type="submission" date="2023-11" db="EMBL/GenBank/DDBJ databases">
        <authorList>
            <person name="Lara A.C."/>
            <person name="Chronakova A."/>
        </authorList>
    </citation>
    <scope>NUCLEOTIDE SEQUENCE [LARGE SCALE GENOMIC DNA]</scope>
    <source>
        <strain evidence="2 3">BCCO 10_0856</strain>
    </source>
</reference>
<dbReference type="Proteomes" id="UP001285521">
    <property type="component" value="Unassembled WGS sequence"/>
</dbReference>
<sequence length="149" mass="16057">MSGSVGKDRDMAAVTTAIYVERFLQSSAAADEPDRRIISDRLRADSPTFQSWELWLRRHSVAIPLGTVLLVLGLVDTGSFLWPAAPVVLSWLGALTLLAAAGHLWLIARQGHHLPVGLYREISNGAFPELVGDSALSDSPDDPSGAKEK</sequence>
<organism evidence="2 3">
    <name type="scientific">Lentzea miocenica</name>
    <dbReference type="NCBI Taxonomy" id="3095431"/>
    <lineage>
        <taxon>Bacteria</taxon>
        <taxon>Bacillati</taxon>
        <taxon>Actinomycetota</taxon>
        <taxon>Actinomycetes</taxon>
        <taxon>Pseudonocardiales</taxon>
        <taxon>Pseudonocardiaceae</taxon>
        <taxon>Lentzea</taxon>
    </lineage>
</organism>
<protein>
    <submittedName>
        <fullName evidence="2">Uncharacterized protein</fullName>
    </submittedName>
</protein>
<name>A0ABU4TIA0_9PSEU</name>
<dbReference type="EMBL" id="JAXAVW010000079">
    <property type="protein sequence ID" value="MDX8037628.1"/>
    <property type="molecule type" value="Genomic_DNA"/>
</dbReference>
<accession>A0ABU4TIA0</accession>